<dbReference type="GO" id="GO:0004499">
    <property type="term" value="F:N,N-dimethylaniline monooxygenase activity"/>
    <property type="evidence" value="ECO:0007669"/>
    <property type="project" value="InterPro"/>
</dbReference>
<dbReference type="PRINTS" id="PR00419">
    <property type="entry name" value="ADXRDTASE"/>
</dbReference>
<keyword evidence="3" id="KW-0560">Oxidoreductase</keyword>
<proteinExistence type="predicted"/>
<keyword evidence="1" id="KW-0285">Flavoprotein</keyword>
<evidence type="ECO:0008006" key="6">
    <source>
        <dbReference type="Google" id="ProtNLM"/>
    </source>
</evidence>
<evidence type="ECO:0000313" key="5">
    <source>
        <dbReference type="Proteomes" id="UP000292702"/>
    </source>
</evidence>
<dbReference type="Proteomes" id="UP000292702">
    <property type="component" value="Unassembled WGS sequence"/>
</dbReference>
<dbReference type="PANTHER" id="PTHR43539">
    <property type="entry name" value="FLAVIN-BINDING MONOOXYGENASE-LIKE PROTEIN (AFU_ORTHOLOGUE AFUA_4G09220)"/>
    <property type="match status" value="1"/>
</dbReference>
<dbReference type="InterPro" id="IPR020946">
    <property type="entry name" value="Flavin_mOase-like"/>
</dbReference>
<evidence type="ECO:0000256" key="1">
    <source>
        <dbReference type="ARBA" id="ARBA00022630"/>
    </source>
</evidence>
<dbReference type="Gene3D" id="3.50.50.60">
    <property type="entry name" value="FAD/NAD(P)-binding domain"/>
    <property type="match status" value="2"/>
</dbReference>
<dbReference type="InterPro" id="IPR036188">
    <property type="entry name" value="FAD/NAD-bd_sf"/>
</dbReference>
<dbReference type="EMBL" id="RWJN01000424">
    <property type="protein sequence ID" value="TCD61859.1"/>
    <property type="molecule type" value="Genomic_DNA"/>
</dbReference>
<dbReference type="STRING" id="92696.A0A4R0RBX4"/>
<keyword evidence="2" id="KW-0274">FAD</keyword>
<evidence type="ECO:0000256" key="2">
    <source>
        <dbReference type="ARBA" id="ARBA00022827"/>
    </source>
</evidence>
<organism evidence="4 5">
    <name type="scientific">Steccherinum ochraceum</name>
    <dbReference type="NCBI Taxonomy" id="92696"/>
    <lineage>
        <taxon>Eukaryota</taxon>
        <taxon>Fungi</taxon>
        <taxon>Dikarya</taxon>
        <taxon>Basidiomycota</taxon>
        <taxon>Agaricomycotina</taxon>
        <taxon>Agaricomycetes</taxon>
        <taxon>Polyporales</taxon>
        <taxon>Steccherinaceae</taxon>
        <taxon>Steccherinum</taxon>
    </lineage>
</organism>
<keyword evidence="5" id="KW-1185">Reference proteome</keyword>
<dbReference type="InterPro" id="IPR050982">
    <property type="entry name" value="Auxin_biosynth/cation_transpt"/>
</dbReference>
<accession>A0A4R0RBX4</accession>
<name>A0A4R0RBX4_9APHY</name>
<evidence type="ECO:0000313" key="4">
    <source>
        <dbReference type="EMBL" id="TCD61859.1"/>
    </source>
</evidence>
<comment type="caution">
    <text evidence="4">The sequence shown here is derived from an EMBL/GenBank/DDBJ whole genome shotgun (WGS) entry which is preliminary data.</text>
</comment>
<dbReference type="GO" id="GO:0050661">
    <property type="term" value="F:NADP binding"/>
    <property type="evidence" value="ECO:0007669"/>
    <property type="project" value="InterPro"/>
</dbReference>
<gene>
    <name evidence="4" type="ORF">EIP91_007828</name>
</gene>
<protein>
    <recommendedName>
        <fullName evidence="6">FAD/NAD(P)-binding domain-containing protein</fullName>
    </recommendedName>
</protein>
<dbReference type="SUPFAM" id="SSF51905">
    <property type="entry name" value="FAD/NAD(P)-binding domain"/>
    <property type="match status" value="2"/>
</dbReference>
<dbReference type="GO" id="GO:0050660">
    <property type="term" value="F:flavin adenine dinucleotide binding"/>
    <property type="evidence" value="ECO:0007669"/>
    <property type="project" value="InterPro"/>
</dbReference>
<sequence>MTQDSDARNTALAWLTRLADAFSAGDPSATTDCFHPDGWLRDALALSWKFRSLEGTTKIKEYLSDKVKPGSITEVKLYENAWVHPAFYPAGKYGKGLEVAFTYKTPVAHGRAFSRLVLESLSGQWKALSVCMTITDLIGHEAIDHEYGIPSERNETLSWAEVYAQRRALVESSPQVLIVGAGQTGLMIAAACKQLNIRALVIERDERVGDLWRKRYPTLVLHTTRRQSELLYQPFPATWPTFVPKDKWADWVEGYATYQDLVVWTQSNLVGLPVYHDESRSWDVTINRQGQQKVVHPTHIVMTTGFLGRPRLPTLPGRDLFKGNVLHGDKFRGGPSYAGQRVIVVGAGNTSIDICQDLCFHKAKSVVMVQRSVSAVTDTDTINKTINALYADDAPTEIGDLKFTSIPMGLFRKLRQDRVQDAWNEDAAMFDKLRKGGLNLYMGPDNAGIPLLVFERGGGYWIDRGGADLIASGAITVKQGAEPVKFTDAGVQFSDGTELKADSVIFATGYTEMRDVAKEMFGEEAMARVRPGGIYGLNEEGELRFSHKPTGHPGLWFGAGGIMIGRPMAKQLALQMKAIELGLMSV</sequence>
<dbReference type="SUPFAM" id="SSF54427">
    <property type="entry name" value="NTF2-like"/>
    <property type="match status" value="1"/>
</dbReference>
<reference evidence="4 5" key="1">
    <citation type="submission" date="2018-11" db="EMBL/GenBank/DDBJ databases">
        <title>Genome assembly of Steccherinum ochraceum LE-BIN_3174, the white-rot fungus of the Steccherinaceae family (The Residual Polyporoid clade, Polyporales, Basidiomycota).</title>
        <authorList>
            <person name="Fedorova T.V."/>
            <person name="Glazunova O.A."/>
            <person name="Landesman E.O."/>
            <person name="Moiseenko K.V."/>
            <person name="Psurtseva N.V."/>
            <person name="Savinova O.S."/>
            <person name="Shakhova N.V."/>
            <person name="Tyazhelova T.V."/>
            <person name="Vasina D.V."/>
        </authorList>
    </citation>
    <scope>NUCLEOTIDE SEQUENCE [LARGE SCALE GENOMIC DNA]</scope>
    <source>
        <strain evidence="4 5">LE-BIN_3174</strain>
    </source>
</reference>
<dbReference type="PANTHER" id="PTHR43539:SF68">
    <property type="entry name" value="FLAVIN-BINDING MONOOXYGENASE-LIKE PROTEIN (AFU_ORTHOLOGUE AFUA_4G09220)"/>
    <property type="match status" value="1"/>
</dbReference>
<dbReference type="OrthoDB" id="74360at2759"/>
<dbReference type="Pfam" id="PF00743">
    <property type="entry name" value="FMO-like"/>
    <property type="match status" value="1"/>
</dbReference>
<dbReference type="InterPro" id="IPR032710">
    <property type="entry name" value="NTF2-like_dom_sf"/>
</dbReference>
<evidence type="ECO:0000256" key="3">
    <source>
        <dbReference type="ARBA" id="ARBA00023002"/>
    </source>
</evidence>
<dbReference type="AlphaFoldDB" id="A0A4R0RBX4"/>